<feature type="transmembrane region" description="Helical" evidence="6">
    <location>
        <begin position="899"/>
        <end position="918"/>
    </location>
</feature>
<evidence type="ECO:0000313" key="9">
    <source>
        <dbReference type="Proteomes" id="UP000604083"/>
    </source>
</evidence>
<feature type="domain" description="Cytochrome c" evidence="7">
    <location>
        <begin position="616"/>
        <end position="724"/>
    </location>
</feature>
<dbReference type="GO" id="GO:0009055">
    <property type="term" value="F:electron transfer activity"/>
    <property type="evidence" value="ECO:0007669"/>
    <property type="project" value="InterPro"/>
</dbReference>
<dbReference type="AlphaFoldDB" id="A0A934RKM4"/>
<evidence type="ECO:0000256" key="5">
    <source>
        <dbReference type="SAM" id="MobiDB-lite"/>
    </source>
</evidence>
<name>A0A934RKM4_9BACT</name>
<dbReference type="InterPro" id="IPR036909">
    <property type="entry name" value="Cyt_c-like_dom_sf"/>
</dbReference>
<keyword evidence="2 4" id="KW-0479">Metal-binding</keyword>
<evidence type="ECO:0000256" key="3">
    <source>
        <dbReference type="ARBA" id="ARBA00023004"/>
    </source>
</evidence>
<dbReference type="RefSeq" id="WP_200390593.1">
    <property type="nucleotide sequence ID" value="NZ_JAENIO010000006.1"/>
</dbReference>
<sequence length="1103" mass="122167">MKKKSIRRWELANHTLHLVIVTVSLSFISCKEQPSTPDYWDKSSEDVIKELRSEVDEDEAVDEALGGKTLRGTPVYPRSPEDFPAEPRDLFYLMDQVAHADGEIKPLDFDANGNGQVEDVSEGAMAQRERDAVRGRNTWLLWGAGNEAFWGWLQEQGYGLEDFLVLMDSKARSSRFRDKGIINQPGFVTAGEDDKLFELLGLRIDQATPEALLLPPQDPAAGQGARSLVQTHDAQGRPLPEPVSVPTPTGTYRDANNDYDFSDWNRLLFEPGDKDLARQVIEALPKDGVDYSVYGFPSGIFGLRLVLNPDFFGNTKAAAEARKYWQRQVTANRNLSDGENYYGNRKIQMDPHLIRPFRPSMSCGFCHIGAHPLLPPLDPENPRWENLSSIIGSQHWKPQRNFANSVDGKNFLYHFLNSQPPGTIDTSLVSTDHLNNTNVINAIYDVPSRIERSLTKPPEKQAGANLLFYGRSADESPLEAPCPMVLFPGEDSVGTEPALARVYLNIGMFSEQWEKVDNPVIGFKPQRPFSVATSRRNSVYWMTNEKYRVPYLARFFLLGGPDGEGNPSPVPKSTAAMKLADALKHHETTGKSLAEQAPWQEENTRLEKWKSTQATGNVSAGREVFLNNCALCHSSKQPPGFHLEFTPNWADKPAPEEGKEPTYHLPSSFADWEAFRRSPAMADYQRRIHALAGDAPAEGPDPFLENNFLSNELRIPVTLVGTNAARALATNATRGSVWADYSSETFKELPSVGEIRYFNIAKKEAPDSYGNNDSFSPPAGGGGPGYYRPPSLISLWATAPYFHNNALGIYNHDPSISGRLAAFEDGIDRLLNQSERARSYQAEYELDPKGFRFGDLRRAGAGSLAAKDPGMIYRTPQATHFTFAAPFIPQLVRGVTSPFVHKLLSLIIWIVLFVLFLWGARAGRARHLGILLTVLGLVGAVAGLLLGIVGWVTVLFFLLLAGAGVWLLLTGRDLGKPVRYTFLGLALASLVLGTLANRFLNGKGSDLEIGPIPKGTPVSLLMNMDPEKKDKLPAAVLGLVRAMAATEDDMSDEEAWRIFQEKAAPALIEASKCPDFVLDRGHWFGEELTDGEKEDLKAFLRTL</sequence>
<feature type="transmembrane region" description="Helical" evidence="6">
    <location>
        <begin position="980"/>
        <end position="1000"/>
    </location>
</feature>
<evidence type="ECO:0000256" key="6">
    <source>
        <dbReference type="SAM" id="Phobius"/>
    </source>
</evidence>
<evidence type="ECO:0000256" key="4">
    <source>
        <dbReference type="PROSITE-ProRule" id="PRU00433"/>
    </source>
</evidence>
<dbReference type="GO" id="GO:0020037">
    <property type="term" value="F:heme binding"/>
    <property type="evidence" value="ECO:0007669"/>
    <property type="project" value="InterPro"/>
</dbReference>
<evidence type="ECO:0000256" key="1">
    <source>
        <dbReference type="ARBA" id="ARBA00022617"/>
    </source>
</evidence>
<keyword evidence="6" id="KW-1133">Transmembrane helix</keyword>
<reference evidence="8" key="1">
    <citation type="submission" date="2021-01" db="EMBL/GenBank/DDBJ databases">
        <title>Modified the classification status of verrucomicrobia.</title>
        <authorList>
            <person name="Feng X."/>
        </authorList>
    </citation>
    <scope>NUCLEOTIDE SEQUENCE</scope>
    <source>
        <strain evidence="8">KCTC 12986</strain>
    </source>
</reference>
<accession>A0A934RKM4</accession>
<keyword evidence="6" id="KW-0812">Transmembrane</keyword>
<dbReference type="PROSITE" id="PS51007">
    <property type="entry name" value="CYTC"/>
    <property type="match status" value="1"/>
</dbReference>
<gene>
    <name evidence="8" type="ORF">JIN78_03715</name>
</gene>
<proteinExistence type="predicted"/>
<feature type="transmembrane region" description="Helical" evidence="6">
    <location>
        <begin position="930"/>
        <end position="960"/>
    </location>
</feature>
<evidence type="ECO:0000259" key="7">
    <source>
        <dbReference type="PROSITE" id="PS51007"/>
    </source>
</evidence>
<dbReference type="EMBL" id="JAENIO010000006">
    <property type="protein sequence ID" value="MBK1833159.1"/>
    <property type="molecule type" value="Genomic_DNA"/>
</dbReference>
<dbReference type="Proteomes" id="UP000604083">
    <property type="component" value="Unassembled WGS sequence"/>
</dbReference>
<dbReference type="PROSITE" id="PS51257">
    <property type="entry name" value="PROKAR_LIPOPROTEIN"/>
    <property type="match status" value="1"/>
</dbReference>
<keyword evidence="1 4" id="KW-0349">Heme</keyword>
<dbReference type="SUPFAM" id="SSF46626">
    <property type="entry name" value="Cytochrome c"/>
    <property type="match status" value="1"/>
</dbReference>
<comment type="caution">
    <text evidence="8">The sequence shown here is derived from an EMBL/GenBank/DDBJ whole genome shotgun (WGS) entry which is preliminary data.</text>
</comment>
<protein>
    <submittedName>
        <fullName evidence="8">US12 family protein</fullName>
    </submittedName>
</protein>
<dbReference type="InterPro" id="IPR009056">
    <property type="entry name" value="Cyt_c-like_dom"/>
</dbReference>
<evidence type="ECO:0000313" key="8">
    <source>
        <dbReference type="EMBL" id="MBK1833159.1"/>
    </source>
</evidence>
<keyword evidence="9" id="KW-1185">Reference proteome</keyword>
<evidence type="ECO:0000256" key="2">
    <source>
        <dbReference type="ARBA" id="ARBA00022723"/>
    </source>
</evidence>
<keyword evidence="6" id="KW-0472">Membrane</keyword>
<keyword evidence="3 4" id="KW-0408">Iron</keyword>
<dbReference type="GO" id="GO:0046872">
    <property type="term" value="F:metal ion binding"/>
    <property type="evidence" value="ECO:0007669"/>
    <property type="project" value="UniProtKB-KW"/>
</dbReference>
<feature type="region of interest" description="Disordered" evidence="5">
    <location>
        <begin position="232"/>
        <end position="252"/>
    </location>
</feature>
<organism evidence="8 9">
    <name type="scientific">Roseibacillus ishigakijimensis</name>
    <dbReference type="NCBI Taxonomy" id="454146"/>
    <lineage>
        <taxon>Bacteria</taxon>
        <taxon>Pseudomonadati</taxon>
        <taxon>Verrucomicrobiota</taxon>
        <taxon>Verrucomicrobiia</taxon>
        <taxon>Verrucomicrobiales</taxon>
        <taxon>Verrucomicrobiaceae</taxon>
        <taxon>Roseibacillus</taxon>
    </lineage>
</organism>